<keyword evidence="3" id="KW-0158">Chromosome</keyword>
<dbReference type="EMBL" id="CCBN010000015">
    <property type="protein sequence ID" value="CDO56498.1"/>
    <property type="molecule type" value="Genomic_DNA"/>
</dbReference>
<feature type="domain" description="Centromere protein H C-terminal" evidence="9">
    <location>
        <begin position="248"/>
        <end position="337"/>
    </location>
</feature>
<name>A0A0J9XG10_GEOCN</name>
<proteinExistence type="inferred from homology"/>
<dbReference type="Proteomes" id="UP000242525">
    <property type="component" value="Unassembled WGS sequence"/>
</dbReference>
<keyword evidence="4" id="KW-0995">Kinetochore</keyword>
<protein>
    <recommendedName>
        <fullName evidence="9">Centromere protein H C-terminal domain-containing protein</fullName>
    </recommendedName>
</protein>
<dbReference type="GO" id="GO:0051382">
    <property type="term" value="P:kinetochore assembly"/>
    <property type="evidence" value="ECO:0007669"/>
    <property type="project" value="InterPro"/>
</dbReference>
<keyword evidence="6" id="KW-0137">Centromere</keyword>
<feature type="region of interest" description="Disordered" evidence="8">
    <location>
        <begin position="33"/>
        <end position="57"/>
    </location>
</feature>
<dbReference type="InterPro" id="IPR008426">
    <property type="entry name" value="CENP-H_C"/>
</dbReference>
<accession>A0A0J9XG10</accession>
<evidence type="ECO:0000313" key="11">
    <source>
        <dbReference type="Proteomes" id="UP000242525"/>
    </source>
</evidence>
<dbReference type="AlphaFoldDB" id="A0A0J9XG10"/>
<organism evidence="10 11">
    <name type="scientific">Geotrichum candidum</name>
    <name type="common">Oospora lactis</name>
    <name type="synonym">Dipodascus geotrichum</name>
    <dbReference type="NCBI Taxonomy" id="1173061"/>
    <lineage>
        <taxon>Eukaryota</taxon>
        <taxon>Fungi</taxon>
        <taxon>Dikarya</taxon>
        <taxon>Ascomycota</taxon>
        <taxon>Saccharomycotina</taxon>
        <taxon>Dipodascomycetes</taxon>
        <taxon>Dipodascales</taxon>
        <taxon>Dipodascaceae</taxon>
        <taxon>Geotrichum</taxon>
    </lineage>
</organism>
<feature type="region of interest" description="Disordered" evidence="8">
    <location>
        <begin position="108"/>
        <end position="129"/>
    </location>
</feature>
<keyword evidence="5" id="KW-0539">Nucleus</keyword>
<comment type="subcellular location">
    <subcellularLocation>
        <location evidence="2">Chromosome</location>
        <location evidence="2">Centromere</location>
        <location evidence="2">Kinetochore</location>
    </subcellularLocation>
    <subcellularLocation>
        <location evidence="1">Nucleus</location>
    </subcellularLocation>
</comment>
<evidence type="ECO:0000256" key="3">
    <source>
        <dbReference type="ARBA" id="ARBA00022454"/>
    </source>
</evidence>
<dbReference type="Pfam" id="PF05837">
    <property type="entry name" value="CENP-H"/>
    <property type="match status" value="1"/>
</dbReference>
<evidence type="ECO:0000256" key="5">
    <source>
        <dbReference type="ARBA" id="ARBA00023242"/>
    </source>
</evidence>
<dbReference type="OrthoDB" id="4084810at2759"/>
<comment type="similarity">
    <text evidence="7">Belongs to the CENP-H/MCM16 family.</text>
</comment>
<sequence length="356" mass="38589">MNTLYTSRETLADLATITTKAAEISHALARTQLASASGTTETESNASTPDSKNSISMSIGGRIPSLNAIMAEQQLLTSRERRLLSLYDQVESLTLSARTLDEIPHILQQTRSDNEGDTNAPDGGSAPRTVYTVNPELVDAAAEATLADTLRDKIRLLEHRYKLQRAVAEEIIMALPVSDAVYGNEETAKEGAEVGLDGRMAVILPLLALRDDLESQVLKLYTERESKSNSFPDPDNGNGKSSKSDTDLDLQAQAIQAHARNRTALSTLDAELSAQYERILARLTPADQAELVALLADLRTSRTKAAILSDLIPMLITGSGVDWADNEELSDILLKCGEIGLNINEEIELDDVIFAT</sequence>
<evidence type="ECO:0000256" key="8">
    <source>
        <dbReference type="SAM" id="MobiDB-lite"/>
    </source>
</evidence>
<evidence type="ECO:0000313" key="10">
    <source>
        <dbReference type="EMBL" id="CDO56498.1"/>
    </source>
</evidence>
<dbReference type="GO" id="GO:0000776">
    <property type="term" value="C:kinetochore"/>
    <property type="evidence" value="ECO:0007669"/>
    <property type="project" value="UniProtKB-KW"/>
</dbReference>
<evidence type="ECO:0000259" key="9">
    <source>
        <dbReference type="Pfam" id="PF05837"/>
    </source>
</evidence>
<keyword evidence="11" id="KW-1185">Reference proteome</keyword>
<evidence type="ECO:0000256" key="2">
    <source>
        <dbReference type="ARBA" id="ARBA00004629"/>
    </source>
</evidence>
<evidence type="ECO:0000256" key="1">
    <source>
        <dbReference type="ARBA" id="ARBA00004123"/>
    </source>
</evidence>
<gene>
    <name evidence="10" type="ORF">BN980_GECA15s02067g</name>
</gene>
<evidence type="ECO:0000256" key="7">
    <source>
        <dbReference type="ARBA" id="ARBA00025735"/>
    </source>
</evidence>
<comment type="caution">
    <text evidence="10">The sequence shown here is derived from an EMBL/GenBank/DDBJ whole genome shotgun (WGS) entry which is preliminary data.</text>
</comment>
<dbReference type="GO" id="GO:0005634">
    <property type="term" value="C:nucleus"/>
    <property type="evidence" value="ECO:0007669"/>
    <property type="project" value="UniProtKB-SubCell"/>
</dbReference>
<evidence type="ECO:0000256" key="6">
    <source>
        <dbReference type="ARBA" id="ARBA00023328"/>
    </source>
</evidence>
<reference evidence="10" key="1">
    <citation type="submission" date="2014-03" db="EMBL/GenBank/DDBJ databases">
        <authorList>
            <person name="Casaregola S."/>
        </authorList>
    </citation>
    <scope>NUCLEOTIDE SEQUENCE [LARGE SCALE GENOMIC DNA]</scope>
    <source>
        <strain evidence="10">CLIB 918</strain>
    </source>
</reference>
<evidence type="ECO:0000256" key="4">
    <source>
        <dbReference type="ARBA" id="ARBA00022838"/>
    </source>
</evidence>
<feature type="region of interest" description="Disordered" evidence="8">
    <location>
        <begin position="224"/>
        <end position="246"/>
    </location>
</feature>